<dbReference type="CDD" id="cd00037">
    <property type="entry name" value="CLECT"/>
    <property type="match status" value="1"/>
</dbReference>
<name>Q9NL62_SARPE</name>
<keyword evidence="4" id="KW-0430">Lectin</keyword>
<keyword evidence="2" id="KW-0732">Signal</keyword>
<protein>
    <submittedName>
        <fullName evidence="4">C-type lectin expressed in mouthparts 36</fullName>
    </submittedName>
</protein>
<dbReference type="InterPro" id="IPR001304">
    <property type="entry name" value="C-type_lectin-like"/>
</dbReference>
<dbReference type="InterPro" id="IPR016187">
    <property type="entry name" value="CTDL_fold"/>
</dbReference>
<dbReference type="Gene3D" id="3.10.100.10">
    <property type="entry name" value="Mannose-Binding Protein A, subunit A"/>
    <property type="match status" value="1"/>
</dbReference>
<evidence type="ECO:0000256" key="1">
    <source>
        <dbReference type="ARBA" id="ARBA00023157"/>
    </source>
</evidence>
<dbReference type="InterPro" id="IPR050111">
    <property type="entry name" value="C-type_lectin/snaclec_domain"/>
</dbReference>
<dbReference type="InterPro" id="IPR016186">
    <property type="entry name" value="C-type_lectin-like/link_sf"/>
</dbReference>
<evidence type="ECO:0000256" key="2">
    <source>
        <dbReference type="SAM" id="SignalP"/>
    </source>
</evidence>
<dbReference type="PROSITE" id="PS50041">
    <property type="entry name" value="C_TYPE_LECTIN_2"/>
    <property type="match status" value="1"/>
</dbReference>
<dbReference type="GO" id="GO:0030246">
    <property type="term" value="F:carbohydrate binding"/>
    <property type="evidence" value="ECO:0007669"/>
    <property type="project" value="UniProtKB-KW"/>
</dbReference>
<reference evidence="4" key="1">
    <citation type="journal article" date="2004" name="Insect Mol. Biol.">
        <title>Isolation and characterization of a C-type lectin cDNA specifically expressed in the tip of mouthparts of the flesh fly Sarcophaga peregrina.</title>
        <authorList>
            <person name="Yamamoto-Kihara M."/>
            <person name="Kotani E."/>
        </authorList>
    </citation>
    <scope>NUCLEOTIDE SEQUENCE</scope>
    <source>
        <tissue evidence="4">Labellum</tissue>
    </source>
</reference>
<dbReference type="PROSITE" id="PS00615">
    <property type="entry name" value="C_TYPE_LECTIN_1"/>
    <property type="match status" value="1"/>
</dbReference>
<sequence length="181" mass="20665">MWSYTIFGLLLWTLLGLVSTKPTEISTLENEAEEYDPNSFKNTNDDDFILAQEPSFIQVNSIGKTYRIYFTDVNWFTAMEFCSYYGQNLASINSQSDKLQMIATLRQYGVQYSSNSFWLGGSDLGHHGQWTWLSNGVTVQHFANWSSGSPNVNDHCMAVLSNGQWINANCYEQRKFVCESV</sequence>
<feature type="domain" description="C-type lectin" evidence="3">
    <location>
        <begin position="61"/>
        <end position="179"/>
    </location>
</feature>
<dbReference type="AlphaFoldDB" id="Q9NL62"/>
<feature type="signal peptide" evidence="2">
    <location>
        <begin position="1"/>
        <end position="20"/>
    </location>
</feature>
<dbReference type="SUPFAM" id="SSF56436">
    <property type="entry name" value="C-type lectin-like"/>
    <property type="match status" value="1"/>
</dbReference>
<dbReference type="SMART" id="SM00034">
    <property type="entry name" value="CLECT"/>
    <property type="match status" value="1"/>
</dbReference>
<keyword evidence="1" id="KW-1015">Disulfide bond</keyword>
<accession>Q9NL62</accession>
<gene>
    <name evidence="4" type="primary">CLEM 36</name>
</gene>
<dbReference type="EMBL" id="AB030307">
    <property type="protein sequence ID" value="BAA93691.1"/>
    <property type="molecule type" value="mRNA"/>
</dbReference>
<dbReference type="InterPro" id="IPR018378">
    <property type="entry name" value="C-type_lectin_CS"/>
</dbReference>
<dbReference type="Pfam" id="PF00059">
    <property type="entry name" value="Lectin_C"/>
    <property type="match status" value="1"/>
</dbReference>
<dbReference type="PANTHER" id="PTHR22803">
    <property type="entry name" value="MANNOSE, PHOSPHOLIPASE, LECTIN RECEPTOR RELATED"/>
    <property type="match status" value="1"/>
</dbReference>
<evidence type="ECO:0000259" key="3">
    <source>
        <dbReference type="PROSITE" id="PS50041"/>
    </source>
</evidence>
<evidence type="ECO:0000313" key="4">
    <source>
        <dbReference type="EMBL" id="BAA93691.1"/>
    </source>
</evidence>
<organism evidence="4">
    <name type="scientific">Sarcophaga peregrina</name>
    <name type="common">Flesh fly</name>
    <name type="synonym">Boettcherisca peregrina</name>
    <dbReference type="NCBI Taxonomy" id="7386"/>
    <lineage>
        <taxon>Eukaryota</taxon>
        <taxon>Metazoa</taxon>
        <taxon>Ecdysozoa</taxon>
        <taxon>Arthropoda</taxon>
        <taxon>Hexapoda</taxon>
        <taxon>Insecta</taxon>
        <taxon>Pterygota</taxon>
        <taxon>Neoptera</taxon>
        <taxon>Endopterygota</taxon>
        <taxon>Diptera</taxon>
        <taxon>Brachycera</taxon>
        <taxon>Muscomorpha</taxon>
        <taxon>Oestroidea</taxon>
        <taxon>Sarcophagidae</taxon>
        <taxon>Sarcophaga</taxon>
        <taxon>Boettcherisca</taxon>
    </lineage>
</organism>
<feature type="chain" id="PRO_5004330599" evidence="2">
    <location>
        <begin position="21"/>
        <end position="181"/>
    </location>
</feature>
<proteinExistence type="evidence at transcript level"/>